<evidence type="ECO:0000256" key="1">
    <source>
        <dbReference type="SAM" id="MobiDB-lite"/>
    </source>
</evidence>
<dbReference type="AlphaFoldDB" id="A0AAE1U1B6"/>
<sequence length="81" mass="9464">MGSTREEHLHEEGELHEGDPYEEEDLHEGELHEQEELHEEEELHEQEQEVSGVSVVSDEPFLQYRGRGESGIQSHRSTGWR</sequence>
<feature type="compositionally biased region" description="Basic and acidic residues" evidence="1">
    <location>
        <begin position="1"/>
        <end position="19"/>
    </location>
</feature>
<comment type="caution">
    <text evidence="2">The sequence shown here is derived from an EMBL/GenBank/DDBJ whole genome shotgun (WGS) entry which is preliminary data.</text>
</comment>
<dbReference type="EMBL" id="JAWZYT010002373">
    <property type="protein sequence ID" value="KAK4304851.1"/>
    <property type="molecule type" value="Genomic_DNA"/>
</dbReference>
<dbReference type="Proteomes" id="UP001292094">
    <property type="component" value="Unassembled WGS sequence"/>
</dbReference>
<name>A0AAE1U1B6_9EUCA</name>
<proteinExistence type="predicted"/>
<organism evidence="2 3">
    <name type="scientific">Petrolisthes manimaculis</name>
    <dbReference type="NCBI Taxonomy" id="1843537"/>
    <lineage>
        <taxon>Eukaryota</taxon>
        <taxon>Metazoa</taxon>
        <taxon>Ecdysozoa</taxon>
        <taxon>Arthropoda</taxon>
        <taxon>Crustacea</taxon>
        <taxon>Multicrustacea</taxon>
        <taxon>Malacostraca</taxon>
        <taxon>Eumalacostraca</taxon>
        <taxon>Eucarida</taxon>
        <taxon>Decapoda</taxon>
        <taxon>Pleocyemata</taxon>
        <taxon>Anomura</taxon>
        <taxon>Galatheoidea</taxon>
        <taxon>Porcellanidae</taxon>
        <taxon>Petrolisthes</taxon>
    </lineage>
</organism>
<gene>
    <name evidence="2" type="ORF">Pmani_023222</name>
</gene>
<feature type="compositionally biased region" description="Polar residues" evidence="1">
    <location>
        <begin position="71"/>
        <end position="81"/>
    </location>
</feature>
<keyword evidence="3" id="KW-1185">Reference proteome</keyword>
<feature type="compositionally biased region" description="Low complexity" evidence="1">
    <location>
        <begin position="49"/>
        <end position="59"/>
    </location>
</feature>
<evidence type="ECO:0000313" key="2">
    <source>
        <dbReference type="EMBL" id="KAK4304851.1"/>
    </source>
</evidence>
<accession>A0AAE1U1B6</accession>
<protein>
    <submittedName>
        <fullName evidence="2">Uncharacterized protein</fullName>
    </submittedName>
</protein>
<evidence type="ECO:0000313" key="3">
    <source>
        <dbReference type="Proteomes" id="UP001292094"/>
    </source>
</evidence>
<reference evidence="2" key="1">
    <citation type="submission" date="2023-11" db="EMBL/GenBank/DDBJ databases">
        <title>Genome assemblies of two species of porcelain crab, Petrolisthes cinctipes and Petrolisthes manimaculis (Anomura: Porcellanidae).</title>
        <authorList>
            <person name="Angst P."/>
        </authorList>
    </citation>
    <scope>NUCLEOTIDE SEQUENCE</scope>
    <source>
        <strain evidence="2">PB745_02</strain>
        <tissue evidence="2">Gill</tissue>
    </source>
</reference>
<feature type="region of interest" description="Disordered" evidence="1">
    <location>
        <begin position="1"/>
        <end position="81"/>
    </location>
</feature>